<keyword evidence="3" id="KW-0210">Decarboxylase</keyword>
<proteinExistence type="inferred from homology"/>
<dbReference type="SUPFAM" id="SSF55904">
    <property type="entry name" value="Ornithine decarboxylase C-terminal domain"/>
    <property type="match status" value="1"/>
</dbReference>
<dbReference type="InterPro" id="IPR000310">
    <property type="entry name" value="Orn/Lys/Arg_deCO2ase_major_dom"/>
</dbReference>
<dbReference type="PANTHER" id="PTHR43277:SF4">
    <property type="entry name" value="ARGININE DECARBOXYLASE"/>
    <property type="match status" value="1"/>
</dbReference>
<evidence type="ECO:0000313" key="8">
    <source>
        <dbReference type="EnsemblPlants" id="PAC:32929557.CDS.1"/>
    </source>
</evidence>
<dbReference type="PANTHER" id="PTHR43277">
    <property type="entry name" value="ARGININE DECARBOXYLASE"/>
    <property type="match status" value="1"/>
</dbReference>
<protein>
    <recommendedName>
        <fullName evidence="6">Orn/Lys/Arg decarboxylases family 1 pyridoxal-P attachment site domain-containing protein</fullName>
    </recommendedName>
</protein>
<name>A9TN98_PHYPA</name>
<dbReference type="GO" id="GO:0016831">
    <property type="term" value="F:carboxy-lyase activity"/>
    <property type="evidence" value="ECO:0007669"/>
    <property type="project" value="UniProtKB-KW"/>
</dbReference>
<evidence type="ECO:0000256" key="3">
    <source>
        <dbReference type="ARBA" id="ARBA00022793"/>
    </source>
</evidence>
<dbReference type="InterPro" id="IPR008286">
    <property type="entry name" value="Prn/Lys/Arg_de-COase_C"/>
</dbReference>
<evidence type="ECO:0000259" key="6">
    <source>
        <dbReference type="PROSITE" id="PS00703"/>
    </source>
</evidence>
<dbReference type="Gene3D" id="3.90.100.10">
    <property type="entry name" value="Orn/Lys/Arg decarboxylase, C-terminal domain"/>
    <property type="match status" value="1"/>
</dbReference>
<dbReference type="HOGENOM" id="CLU_025925_2_0_1"/>
<dbReference type="OrthoDB" id="5978656at2759"/>
<dbReference type="EnsemblPlants" id="Pp3c15_21680V3.2">
    <property type="protein sequence ID" value="PAC:32929558.CDS.1"/>
    <property type="gene ID" value="Pp3c15_21680"/>
</dbReference>
<dbReference type="InterPro" id="IPR036633">
    <property type="entry name" value="Prn/Lys/Arg_de-COase_C_sf"/>
</dbReference>
<dbReference type="RefSeq" id="XP_024395871.1">
    <property type="nucleotide sequence ID" value="XM_024540103.2"/>
</dbReference>
<evidence type="ECO:0000313" key="7">
    <source>
        <dbReference type="EMBL" id="PNR39763.1"/>
    </source>
</evidence>
<dbReference type="Pfam" id="PF03711">
    <property type="entry name" value="OKR_DC_1_C"/>
    <property type="match status" value="1"/>
</dbReference>
<dbReference type="Proteomes" id="UP000006727">
    <property type="component" value="Chromosome 15"/>
</dbReference>
<dbReference type="eggNOG" id="ENOG502QWPE">
    <property type="taxonomic scope" value="Eukaryota"/>
</dbReference>
<dbReference type="InterPro" id="IPR052357">
    <property type="entry name" value="Orn_Lys_Arg_decarboxylase-I"/>
</dbReference>
<keyword evidence="5" id="KW-0456">Lyase</keyword>
<organism evidence="7">
    <name type="scientific">Physcomitrium patens</name>
    <name type="common">Spreading-leaved earth moss</name>
    <name type="synonym">Physcomitrella patens</name>
    <dbReference type="NCBI Taxonomy" id="3218"/>
    <lineage>
        <taxon>Eukaryota</taxon>
        <taxon>Viridiplantae</taxon>
        <taxon>Streptophyta</taxon>
        <taxon>Embryophyta</taxon>
        <taxon>Bryophyta</taxon>
        <taxon>Bryophytina</taxon>
        <taxon>Bryopsida</taxon>
        <taxon>Funariidae</taxon>
        <taxon>Funariales</taxon>
        <taxon>Funariaceae</taxon>
        <taxon>Physcomitrium</taxon>
    </lineage>
</organism>
<evidence type="ECO:0000256" key="5">
    <source>
        <dbReference type="ARBA" id="ARBA00023239"/>
    </source>
</evidence>
<dbReference type="PaxDb" id="3218-PP1S271_30V6.1"/>
<evidence type="ECO:0000256" key="1">
    <source>
        <dbReference type="ARBA" id="ARBA00001933"/>
    </source>
</evidence>
<feature type="domain" description="Orn/Lys/Arg decarboxylases family 1 pyridoxal-P attachment site" evidence="6">
    <location>
        <begin position="313"/>
        <end position="327"/>
    </location>
</feature>
<keyword evidence="9" id="KW-1185">Reference proteome</keyword>
<dbReference type="PROSITE" id="PS00703">
    <property type="entry name" value="OKR_DC_1"/>
    <property type="match status" value="1"/>
</dbReference>
<comment type="cofactor">
    <cofactor evidence="1">
        <name>pyridoxal 5'-phosphate</name>
        <dbReference type="ChEBI" id="CHEBI:597326"/>
    </cofactor>
</comment>
<dbReference type="EnsemblPlants" id="Pp3c15_21680V3.1">
    <property type="protein sequence ID" value="PAC:32929557.CDS.1"/>
    <property type="gene ID" value="Pp3c15_21680"/>
</dbReference>
<dbReference type="EMBL" id="ABEU02000015">
    <property type="protein sequence ID" value="PNR39763.1"/>
    <property type="molecule type" value="Genomic_DNA"/>
</dbReference>
<keyword evidence="4" id="KW-0663">Pyridoxal phosphate</keyword>
<comment type="similarity">
    <text evidence="2">Belongs to the Orn/Lys/Arg decarboxylase class-I family.</text>
</comment>
<dbReference type="AlphaFoldDB" id="A9TN98"/>
<accession>A9TN98</accession>
<gene>
    <name evidence="8" type="primary">LOC112292024</name>
    <name evidence="7" type="ORF">PHYPA_020043</name>
</gene>
<dbReference type="STRING" id="3218.A9TN98"/>
<dbReference type="Pfam" id="PF01276">
    <property type="entry name" value="OKR_DC_1"/>
    <property type="match status" value="1"/>
</dbReference>
<evidence type="ECO:0000313" key="9">
    <source>
        <dbReference type="Proteomes" id="UP000006727"/>
    </source>
</evidence>
<evidence type="ECO:0000256" key="2">
    <source>
        <dbReference type="ARBA" id="ARBA00010671"/>
    </source>
</evidence>
<reference evidence="8" key="3">
    <citation type="submission" date="2020-12" db="UniProtKB">
        <authorList>
            <consortium name="EnsemblPlants"/>
        </authorList>
    </citation>
    <scope>IDENTIFICATION</scope>
</reference>
<dbReference type="CDD" id="cd00615">
    <property type="entry name" value="Orn_deC_like"/>
    <property type="match status" value="1"/>
</dbReference>
<reference evidence="7 9" key="2">
    <citation type="journal article" date="2018" name="Plant J.">
        <title>The Physcomitrella patens chromosome-scale assembly reveals moss genome structure and evolution.</title>
        <authorList>
            <person name="Lang D."/>
            <person name="Ullrich K.K."/>
            <person name="Murat F."/>
            <person name="Fuchs J."/>
            <person name="Jenkins J."/>
            <person name="Haas F.B."/>
            <person name="Piednoel M."/>
            <person name="Gundlach H."/>
            <person name="Van Bel M."/>
            <person name="Meyberg R."/>
            <person name="Vives C."/>
            <person name="Morata J."/>
            <person name="Symeonidi A."/>
            <person name="Hiss M."/>
            <person name="Muchero W."/>
            <person name="Kamisugi Y."/>
            <person name="Saleh O."/>
            <person name="Blanc G."/>
            <person name="Decker E.L."/>
            <person name="van Gessel N."/>
            <person name="Grimwood J."/>
            <person name="Hayes R.D."/>
            <person name="Graham S.W."/>
            <person name="Gunter L.E."/>
            <person name="McDaniel S.F."/>
            <person name="Hoernstein S.N.W."/>
            <person name="Larsson A."/>
            <person name="Li F.W."/>
            <person name="Perroud P.F."/>
            <person name="Phillips J."/>
            <person name="Ranjan P."/>
            <person name="Rokshar D.S."/>
            <person name="Rothfels C.J."/>
            <person name="Schneider L."/>
            <person name="Shu S."/>
            <person name="Stevenson D.W."/>
            <person name="Thummler F."/>
            <person name="Tillich M."/>
            <person name="Villarreal Aguilar J.C."/>
            <person name="Widiez T."/>
            <person name="Wong G.K."/>
            <person name="Wymore A."/>
            <person name="Zhang Y."/>
            <person name="Zimmer A.D."/>
            <person name="Quatrano R.S."/>
            <person name="Mayer K.F.X."/>
            <person name="Goodstein D."/>
            <person name="Casacuberta J.M."/>
            <person name="Vandepoele K."/>
            <person name="Reski R."/>
            <person name="Cuming A.C."/>
            <person name="Tuskan G.A."/>
            <person name="Maumus F."/>
            <person name="Salse J."/>
            <person name="Schmutz J."/>
            <person name="Rensing S.A."/>
        </authorList>
    </citation>
    <scope>NUCLEOTIDE SEQUENCE [LARGE SCALE GENOMIC DNA]</scope>
    <source>
        <strain evidence="8 9">cv. Gransden 2004</strain>
    </source>
</reference>
<reference evidence="7 9" key="1">
    <citation type="journal article" date="2008" name="Science">
        <title>The Physcomitrella genome reveals evolutionary insights into the conquest of land by plants.</title>
        <authorList>
            <person name="Rensing S."/>
            <person name="Lang D."/>
            <person name="Zimmer A."/>
            <person name="Terry A."/>
            <person name="Salamov A."/>
            <person name="Shapiro H."/>
            <person name="Nishiyama T."/>
            <person name="Perroud P.-F."/>
            <person name="Lindquist E."/>
            <person name="Kamisugi Y."/>
            <person name="Tanahashi T."/>
            <person name="Sakakibara K."/>
            <person name="Fujita T."/>
            <person name="Oishi K."/>
            <person name="Shin-I T."/>
            <person name="Kuroki Y."/>
            <person name="Toyoda A."/>
            <person name="Suzuki Y."/>
            <person name="Hashimoto A."/>
            <person name="Yamaguchi K."/>
            <person name="Sugano A."/>
            <person name="Kohara Y."/>
            <person name="Fujiyama A."/>
            <person name="Anterola A."/>
            <person name="Aoki S."/>
            <person name="Ashton N."/>
            <person name="Barbazuk W.B."/>
            <person name="Barker E."/>
            <person name="Bennetzen J."/>
            <person name="Bezanilla M."/>
            <person name="Blankenship R."/>
            <person name="Cho S.H."/>
            <person name="Dutcher S."/>
            <person name="Estelle M."/>
            <person name="Fawcett J.A."/>
            <person name="Gundlach H."/>
            <person name="Hanada K."/>
            <person name="Heyl A."/>
            <person name="Hicks K.A."/>
            <person name="Hugh J."/>
            <person name="Lohr M."/>
            <person name="Mayer K."/>
            <person name="Melkozernov A."/>
            <person name="Murata T."/>
            <person name="Nelson D."/>
            <person name="Pils B."/>
            <person name="Prigge M."/>
            <person name="Reiss B."/>
            <person name="Renner T."/>
            <person name="Rombauts S."/>
            <person name="Rushton P."/>
            <person name="Sanderfoot A."/>
            <person name="Schween G."/>
            <person name="Shiu S.-H."/>
            <person name="Stueber K."/>
            <person name="Theodoulou F.L."/>
            <person name="Tu H."/>
            <person name="Van de Peer Y."/>
            <person name="Verrier P.J."/>
            <person name="Waters E."/>
            <person name="Wood A."/>
            <person name="Yang L."/>
            <person name="Cove D."/>
            <person name="Cuming A."/>
            <person name="Hasebe M."/>
            <person name="Lucas S."/>
            <person name="Mishler D.B."/>
            <person name="Reski R."/>
            <person name="Grigoriev I."/>
            <person name="Quatrano R.S."/>
            <person name="Boore J.L."/>
        </authorList>
    </citation>
    <scope>NUCLEOTIDE SEQUENCE [LARGE SCALE GENOMIC DNA]</scope>
    <source>
        <strain evidence="8 9">cv. Gransden 2004</strain>
    </source>
</reference>
<dbReference type="Gramene" id="Pp3c15_21680V3.2">
    <property type="protein sequence ID" value="PAC:32929558.CDS.1"/>
    <property type="gene ID" value="Pp3c15_21680"/>
</dbReference>
<dbReference type="GeneID" id="112292024"/>
<dbReference type="Gramene" id="Pp3c15_21680V3.1">
    <property type="protein sequence ID" value="PAC:32929557.CDS.1"/>
    <property type="gene ID" value="Pp3c15_21680"/>
</dbReference>
<sequence length="590" mass="63071">MALLNRWNSAIDGLNVHCGSRSLCVKNWLLGAQIVSLERGWKIKNLSTASRPALSKWNCSVLSTSLEEAIVGKPDCDDSSGREVIGEEETASEAPLLSALRECAEMDAASFHFPGHRRGSGAPPVMEALIGKSAFAADLPELPELDNLHAAEGVILEAQCKAARLFGAEQTWFLVNGSTCGIQAAVMATCAPGEYLILPRNVHMSAVSAMVLSGALPKYVSPISDSTWGVAHGVQIAQFEAAIREIRSTGGKIGALLVVSPTYFGICSLIRDLAQVCHAQDIPLIIDEAHGAHFRFHSKLPQTALEQGADIAVQSTHKVLGSLTQSAMLHAQGSRINRARLAQCLQMLQSSSPSYLLLASLDASRAHMEVNRQDSKLDAALSLAFMVRNALQQLPGLMILDLASMPSDAVAESSIAGTDPLRITVGLWGLGLTGFEADDILRFEFGVIAELPSLRSITFAVSVGSSHRDATRLIDSFTALSSRYACRTDQIVGPISNPLLQDQAIVWENQLMYLSPREAFYSKSEEIMVECALGRVSADLLCPYPPGIAVLTPGEVITKEAVDYIQAVIAAGGAVSGAIDDDFKSVRVLL</sequence>
<dbReference type="RefSeq" id="XP_024395872.1">
    <property type="nucleotide sequence ID" value="XM_024540104.2"/>
</dbReference>
<dbReference type="InterPro" id="IPR015424">
    <property type="entry name" value="PyrdxlP-dep_Trfase"/>
</dbReference>
<evidence type="ECO:0000256" key="4">
    <source>
        <dbReference type="ARBA" id="ARBA00022898"/>
    </source>
</evidence>
<dbReference type="OMA" id="MMEAPGG"/>
<dbReference type="Gene3D" id="3.40.640.10">
    <property type="entry name" value="Type I PLP-dependent aspartate aminotransferase-like (Major domain)"/>
    <property type="match status" value="1"/>
</dbReference>
<dbReference type="InterPro" id="IPR015421">
    <property type="entry name" value="PyrdxlP-dep_Trfase_major"/>
</dbReference>
<dbReference type="SUPFAM" id="SSF53383">
    <property type="entry name" value="PLP-dependent transferases"/>
    <property type="match status" value="1"/>
</dbReference>